<feature type="region of interest" description="Disordered" evidence="2">
    <location>
        <begin position="117"/>
        <end position="148"/>
    </location>
</feature>
<sequence length="190" mass="19176">MRRNGVWLIVAGAAAAVILGIATTLMLAATGAFHGTPRAGLVPPRARCAAPALKGQVVAVTLADMGPGMMGGPDRPDAMRLFVSPGTVATGTVSLRVFNAGVRTHELLVLPLPGGQAVGQRSTGSGGRIDESGSLAESSRSCGAGAGAGITPGATSWTTLPLRPGRYELVCNLPGHYSAGMYAELDVTSR</sequence>
<reference evidence="4" key="3">
    <citation type="submission" date="2023-12" db="EMBL/GenBank/DDBJ databases">
        <authorList>
            <person name="Sun Q."/>
            <person name="Inoue M."/>
        </authorList>
    </citation>
    <scope>NUCLEOTIDE SEQUENCE</scope>
    <source>
        <strain evidence="4">JCM 9651</strain>
    </source>
</reference>
<dbReference type="Gene3D" id="2.60.40.420">
    <property type="entry name" value="Cupredoxins - blue copper proteins"/>
    <property type="match status" value="1"/>
</dbReference>
<name>A0ABP6S4F0_9ACTN</name>
<evidence type="ECO:0000313" key="5">
    <source>
        <dbReference type="EMBL" id="GAA3379730.1"/>
    </source>
</evidence>
<evidence type="ECO:0000256" key="2">
    <source>
        <dbReference type="SAM" id="MobiDB-lite"/>
    </source>
</evidence>
<evidence type="ECO:0008006" key="7">
    <source>
        <dbReference type="Google" id="ProtNLM"/>
    </source>
</evidence>
<keyword evidence="3" id="KW-0812">Transmembrane</keyword>
<reference evidence="4" key="1">
    <citation type="journal article" date="2014" name="Int. J. Syst. Evol. Microbiol.">
        <title>Complete genome of a new Firmicutes species belonging to the dominant human colonic microbiota ('Ruminococcus bicirculans') reveals two chromosomes and a selective capacity to utilize plant glucans.</title>
        <authorList>
            <consortium name="NISC Comparative Sequencing Program"/>
            <person name="Wegmann U."/>
            <person name="Louis P."/>
            <person name="Goesmann A."/>
            <person name="Henrissat B."/>
            <person name="Duncan S.H."/>
            <person name="Flint H.J."/>
        </authorList>
    </citation>
    <scope>NUCLEOTIDE SEQUENCE</scope>
    <source>
        <strain evidence="4">JCM 9651</strain>
    </source>
</reference>
<proteinExistence type="predicted"/>
<dbReference type="InterPro" id="IPR033138">
    <property type="entry name" value="Cu_oxidase_CS"/>
</dbReference>
<keyword evidence="6" id="KW-1185">Reference proteome</keyword>
<evidence type="ECO:0000256" key="1">
    <source>
        <dbReference type="ARBA" id="ARBA00022723"/>
    </source>
</evidence>
<keyword evidence="3" id="KW-1133">Transmembrane helix</keyword>
<dbReference type="RefSeq" id="WP_345044216.1">
    <property type="nucleotide sequence ID" value="NZ_BAAAYL010000001.1"/>
</dbReference>
<evidence type="ECO:0000313" key="6">
    <source>
        <dbReference type="Proteomes" id="UP001499990"/>
    </source>
</evidence>
<dbReference type="InterPro" id="IPR008972">
    <property type="entry name" value="Cupredoxin"/>
</dbReference>
<feature type="transmembrane region" description="Helical" evidence="3">
    <location>
        <begin position="6"/>
        <end position="28"/>
    </location>
</feature>
<dbReference type="SUPFAM" id="SSF49503">
    <property type="entry name" value="Cupredoxins"/>
    <property type="match status" value="1"/>
</dbReference>
<gene>
    <name evidence="4" type="ORF">GCM10020367_04360</name>
    <name evidence="5" type="ORF">GCM10020367_64490</name>
</gene>
<organism evidence="4 6">
    <name type="scientific">Streptomyces sannanensis</name>
    <dbReference type="NCBI Taxonomy" id="285536"/>
    <lineage>
        <taxon>Bacteria</taxon>
        <taxon>Bacillati</taxon>
        <taxon>Actinomycetota</taxon>
        <taxon>Actinomycetes</taxon>
        <taxon>Kitasatosporales</taxon>
        <taxon>Streptomycetaceae</taxon>
        <taxon>Streptomyces</taxon>
    </lineage>
</organism>
<evidence type="ECO:0000256" key="3">
    <source>
        <dbReference type="SAM" id="Phobius"/>
    </source>
</evidence>
<protein>
    <recommendedName>
        <fullName evidence="7">Blue (type 1) copper domain-containing protein</fullName>
    </recommendedName>
</protein>
<dbReference type="EMBL" id="BAAAYL010000001">
    <property type="protein sequence ID" value="GAA3379730.1"/>
    <property type="molecule type" value="Genomic_DNA"/>
</dbReference>
<comment type="caution">
    <text evidence="4">The sequence shown here is derived from an EMBL/GenBank/DDBJ whole genome shotgun (WGS) entry which is preliminary data.</text>
</comment>
<dbReference type="Proteomes" id="UP001499990">
    <property type="component" value="Unassembled WGS sequence"/>
</dbReference>
<dbReference type="EMBL" id="BAAAYL010000001">
    <property type="protein sequence ID" value="GAA3367961.1"/>
    <property type="molecule type" value="Genomic_DNA"/>
</dbReference>
<reference evidence="6" key="2">
    <citation type="journal article" date="2019" name="Int. J. Syst. Evol. Microbiol.">
        <title>The Global Catalogue of Microorganisms (GCM) 10K type strain sequencing project: providing services to taxonomists for standard genome sequencing and annotation.</title>
        <authorList>
            <consortium name="The Broad Institute Genomics Platform"/>
            <consortium name="The Broad Institute Genome Sequencing Center for Infectious Disease"/>
            <person name="Wu L."/>
            <person name="Ma J."/>
        </authorList>
    </citation>
    <scope>NUCLEOTIDE SEQUENCE [LARGE SCALE GENOMIC DNA]</scope>
    <source>
        <strain evidence="6">JCM 9651</strain>
    </source>
</reference>
<keyword evidence="1" id="KW-0479">Metal-binding</keyword>
<keyword evidence="3" id="KW-0472">Membrane</keyword>
<evidence type="ECO:0000313" key="4">
    <source>
        <dbReference type="EMBL" id="GAA3367961.1"/>
    </source>
</evidence>
<accession>A0ABP6S4F0</accession>
<dbReference type="PROSITE" id="PS00079">
    <property type="entry name" value="MULTICOPPER_OXIDASE1"/>
    <property type="match status" value="1"/>
</dbReference>